<gene>
    <name evidence="2" type="ORF">AV530_011379</name>
</gene>
<keyword evidence="3" id="KW-1185">Reference proteome</keyword>
<name>A0A1V4KR09_PATFA</name>
<comment type="caution">
    <text evidence="2">The sequence shown here is derived from an EMBL/GenBank/DDBJ whole genome shotgun (WGS) entry which is preliminary data.</text>
</comment>
<evidence type="ECO:0000256" key="1">
    <source>
        <dbReference type="SAM" id="MobiDB-lite"/>
    </source>
</evidence>
<feature type="compositionally biased region" description="Low complexity" evidence="1">
    <location>
        <begin position="113"/>
        <end position="126"/>
    </location>
</feature>
<dbReference type="Proteomes" id="UP000190648">
    <property type="component" value="Unassembled WGS sequence"/>
</dbReference>
<feature type="compositionally biased region" description="Polar residues" evidence="1">
    <location>
        <begin position="56"/>
        <end position="65"/>
    </location>
</feature>
<feature type="region of interest" description="Disordered" evidence="1">
    <location>
        <begin position="1"/>
        <end position="65"/>
    </location>
</feature>
<sequence>MAAGGPGRAALRPVHLGGLRGRGLARDRKGGGRLGNAALLPGGRGRLGAAGALRSNGHSSSSELTTVSPLLPFQHSSCFLVDKHPHHARHPAKVCQGTHEAEVELLSERGSLSLPSATSPATGSSPRISEQAERIIHKTGIPSQPCVSGGNPRAPAAGAFAELLFPQQVQGAPLHRLQRRREQRRGSRD</sequence>
<proteinExistence type="predicted"/>
<evidence type="ECO:0000313" key="3">
    <source>
        <dbReference type="Proteomes" id="UP000190648"/>
    </source>
</evidence>
<feature type="compositionally biased region" description="Low complexity" evidence="1">
    <location>
        <begin position="8"/>
        <end position="17"/>
    </location>
</feature>
<dbReference type="EMBL" id="LSYS01002427">
    <property type="protein sequence ID" value="OPJ86227.1"/>
    <property type="molecule type" value="Genomic_DNA"/>
</dbReference>
<accession>A0A1V4KR09</accession>
<protein>
    <submittedName>
        <fullName evidence="2">Uncharacterized protein</fullName>
    </submittedName>
</protein>
<organism evidence="2 3">
    <name type="scientific">Patagioenas fasciata monilis</name>
    <dbReference type="NCBI Taxonomy" id="372326"/>
    <lineage>
        <taxon>Eukaryota</taxon>
        <taxon>Metazoa</taxon>
        <taxon>Chordata</taxon>
        <taxon>Craniata</taxon>
        <taxon>Vertebrata</taxon>
        <taxon>Euteleostomi</taxon>
        <taxon>Archelosauria</taxon>
        <taxon>Archosauria</taxon>
        <taxon>Dinosauria</taxon>
        <taxon>Saurischia</taxon>
        <taxon>Theropoda</taxon>
        <taxon>Coelurosauria</taxon>
        <taxon>Aves</taxon>
        <taxon>Neognathae</taxon>
        <taxon>Neoaves</taxon>
        <taxon>Columbimorphae</taxon>
        <taxon>Columbiformes</taxon>
        <taxon>Columbidae</taxon>
        <taxon>Patagioenas</taxon>
    </lineage>
</organism>
<evidence type="ECO:0000313" key="2">
    <source>
        <dbReference type="EMBL" id="OPJ86227.1"/>
    </source>
</evidence>
<dbReference type="AlphaFoldDB" id="A0A1V4KR09"/>
<feature type="region of interest" description="Disordered" evidence="1">
    <location>
        <begin position="110"/>
        <end position="129"/>
    </location>
</feature>
<reference evidence="2 3" key="1">
    <citation type="submission" date="2016-02" db="EMBL/GenBank/DDBJ databases">
        <title>Band-tailed pigeon sequencing and assembly.</title>
        <authorList>
            <person name="Soares A.E."/>
            <person name="Novak B.J."/>
            <person name="Rice E.S."/>
            <person name="O'Connell B."/>
            <person name="Chang D."/>
            <person name="Weber S."/>
            <person name="Shapiro B."/>
        </authorList>
    </citation>
    <scope>NUCLEOTIDE SEQUENCE [LARGE SCALE GENOMIC DNA]</scope>
    <source>
        <strain evidence="2">BTP2013</strain>
        <tissue evidence="2">Blood</tissue>
    </source>
</reference>